<dbReference type="AlphaFoldDB" id="A0A8H2LC53"/>
<name>A0A8H2LC53_9FLAO</name>
<dbReference type="EMBL" id="VSKM01000011">
    <property type="protein sequence ID" value="TYB72567.1"/>
    <property type="molecule type" value="Genomic_DNA"/>
</dbReference>
<proteinExistence type="predicted"/>
<protein>
    <submittedName>
        <fullName evidence="1">Gliding motility-associated C-terminal domain-containing protein</fullName>
    </submittedName>
</protein>
<evidence type="ECO:0000313" key="1">
    <source>
        <dbReference type="EMBL" id="TYB72567.1"/>
    </source>
</evidence>
<keyword evidence="2" id="KW-1185">Reference proteome</keyword>
<sequence>TATFNNGTCEWVVIGTQAAEPITECYETATFNNDTCIWEVTGEQSAAPATECWETATFNNDTCSWVVTGTQEAAPTIGNQTDLCIDNDFDFDLFSLLGGDFQTDGSWSVTSGNATINGSMFNPFELELGVHTFTYFQNTTECPRNTEVTITLNDDCIVLGCGDEVIISKAVTANGDQWNEYFTVEGIEDCGFTVDIKIFNRWGAKIYESRDYKNNWNGFTHSNSVGGADKVPTGTYYYIVNLKGSGLKPLVGPIYLGTK</sequence>
<reference evidence="1 2" key="1">
    <citation type="submission" date="2019-08" db="EMBL/GenBank/DDBJ databases">
        <title>Genomes of Antarctic Bizionia species.</title>
        <authorList>
            <person name="Bowman J.P."/>
        </authorList>
    </citation>
    <scope>NUCLEOTIDE SEQUENCE [LARGE SCALE GENOMIC DNA]</scope>
    <source>
        <strain evidence="1 2">HFD</strain>
    </source>
</reference>
<evidence type="ECO:0000313" key="2">
    <source>
        <dbReference type="Proteomes" id="UP000323324"/>
    </source>
</evidence>
<dbReference type="Proteomes" id="UP000323324">
    <property type="component" value="Unassembled WGS sequence"/>
</dbReference>
<dbReference type="NCBIfam" id="TIGR04131">
    <property type="entry name" value="Bac_Flav_CTERM"/>
    <property type="match status" value="1"/>
</dbReference>
<gene>
    <name evidence="1" type="ORF">ES676_11415</name>
</gene>
<dbReference type="InterPro" id="IPR026341">
    <property type="entry name" value="T9SS_type_B"/>
</dbReference>
<organism evidence="1 2">
    <name type="scientific">Bizionia saleffrena</name>
    <dbReference type="NCBI Taxonomy" id="291189"/>
    <lineage>
        <taxon>Bacteria</taxon>
        <taxon>Pseudomonadati</taxon>
        <taxon>Bacteroidota</taxon>
        <taxon>Flavobacteriia</taxon>
        <taxon>Flavobacteriales</taxon>
        <taxon>Flavobacteriaceae</taxon>
        <taxon>Bizionia</taxon>
    </lineage>
</organism>
<comment type="caution">
    <text evidence="1">The sequence shown here is derived from an EMBL/GenBank/DDBJ whole genome shotgun (WGS) entry which is preliminary data.</text>
</comment>
<accession>A0A8H2LC53</accession>
<dbReference type="Pfam" id="PF13585">
    <property type="entry name" value="CHU_C"/>
    <property type="match status" value="1"/>
</dbReference>
<feature type="non-terminal residue" evidence="1">
    <location>
        <position position="1"/>
    </location>
</feature>
<dbReference type="RefSeq" id="WP_148370460.1">
    <property type="nucleotide sequence ID" value="NZ_VSKM01000011.1"/>
</dbReference>